<evidence type="ECO:0000256" key="4">
    <source>
        <dbReference type="ARBA" id="ARBA00022827"/>
    </source>
</evidence>
<dbReference type="Gene3D" id="3.30.390.30">
    <property type="match status" value="1"/>
</dbReference>
<dbReference type="PRINTS" id="PR00368">
    <property type="entry name" value="FADPNR"/>
</dbReference>
<evidence type="ECO:0000256" key="10">
    <source>
        <dbReference type="RuleBase" id="RU003692"/>
    </source>
</evidence>
<keyword evidence="14" id="KW-1185">Reference proteome</keyword>
<dbReference type="Pfam" id="PF07992">
    <property type="entry name" value="Pyr_redox_2"/>
    <property type="match status" value="1"/>
</dbReference>
<dbReference type="EMBL" id="CP110820">
    <property type="protein sequence ID" value="WPX96626.1"/>
    <property type="molecule type" value="Genomic_DNA"/>
</dbReference>
<dbReference type="PRINTS" id="PR00411">
    <property type="entry name" value="PNDRDTASEI"/>
</dbReference>
<dbReference type="SUPFAM" id="SSF51905">
    <property type="entry name" value="FAD/NAD(P)-binding domain"/>
    <property type="match status" value="1"/>
</dbReference>
<comment type="similarity">
    <text evidence="1 10">Belongs to the class-I pyridine nucleotide-disulfide oxidoreductase family.</text>
</comment>
<accession>A0ABZ0UKJ3</accession>
<dbReference type="InterPro" id="IPR012999">
    <property type="entry name" value="Pyr_OxRdtase_I_AS"/>
</dbReference>
<comment type="cofactor">
    <cofactor evidence="10">
        <name>FAD</name>
        <dbReference type="ChEBI" id="CHEBI:57692"/>
    </cofactor>
    <text evidence="10">Binds 1 FAD per subunit.</text>
</comment>
<evidence type="ECO:0000256" key="5">
    <source>
        <dbReference type="ARBA" id="ARBA00023002"/>
    </source>
</evidence>
<evidence type="ECO:0000256" key="3">
    <source>
        <dbReference type="ARBA" id="ARBA00022630"/>
    </source>
</evidence>
<dbReference type="Pfam" id="PF02852">
    <property type="entry name" value="Pyr_redox_dim"/>
    <property type="match status" value="1"/>
</dbReference>
<dbReference type="InterPro" id="IPR004099">
    <property type="entry name" value="Pyr_nucl-diS_OxRdtase_dimer"/>
</dbReference>
<keyword evidence="8 10" id="KW-0676">Redox-active center</keyword>
<feature type="domain" description="Pyridine nucleotide-disulphide oxidoreductase dimerisation" evidence="11">
    <location>
        <begin position="349"/>
        <end position="458"/>
    </location>
</feature>
<evidence type="ECO:0000256" key="2">
    <source>
        <dbReference type="ARBA" id="ARBA00012608"/>
    </source>
</evidence>
<dbReference type="InterPro" id="IPR050151">
    <property type="entry name" value="Class-I_Pyr_Nuc-Dis_Oxidored"/>
</dbReference>
<dbReference type="InterPro" id="IPR001100">
    <property type="entry name" value="Pyr_nuc-diS_OxRdtase"/>
</dbReference>
<protein>
    <recommendedName>
        <fullName evidence="2 10">Dihydrolipoyl dehydrogenase</fullName>
        <ecNumber evidence="2 10">1.8.1.4</ecNumber>
    </recommendedName>
</protein>
<evidence type="ECO:0000256" key="1">
    <source>
        <dbReference type="ARBA" id="ARBA00007532"/>
    </source>
</evidence>
<dbReference type="NCBIfam" id="TIGR01350">
    <property type="entry name" value="lipoamide_DH"/>
    <property type="match status" value="1"/>
</dbReference>
<dbReference type="InterPro" id="IPR016156">
    <property type="entry name" value="FAD/NAD-linked_Rdtase_dimer_sf"/>
</dbReference>
<dbReference type="SUPFAM" id="SSF55424">
    <property type="entry name" value="FAD/NAD-linked reductases, dimerisation (C-terminal) domain"/>
    <property type="match status" value="1"/>
</dbReference>
<dbReference type="PROSITE" id="PS00076">
    <property type="entry name" value="PYRIDINE_REDOX_1"/>
    <property type="match status" value="1"/>
</dbReference>
<evidence type="ECO:0000256" key="7">
    <source>
        <dbReference type="ARBA" id="ARBA00023157"/>
    </source>
</evidence>
<keyword evidence="7" id="KW-1015">Disulfide bond</keyword>
<sequence>MEKYDVLVIGGGPGGYVAAIKAAQLGKKVACVDNKKFLGGTCLNVGCIPSKSLLHSTHQYHQAKHDFIRHGIEFKELNFSLDKMMKNKQDTLEGLGNGIAGLFKKNKIIYYNGFASFNSIGKEVVVNLNNGEKKTISAESIIIATGSTPIMLPNILVDEEKIITSDGALSLKTVPNKMIIIGAGVIGLELGSVWSRLGAKVEIVEFADNILPGFDNDIRKEAKKLFEKQGLAFRVSSKVIKAEVIGKKVNIEIEAVQNGVVEKIDADVVLVAIGRKANTKGLGLENIGINLDERGRVSVNNKFSTNVTGIYAIGDVIAGPMLAHKASDEGVAVAEIINGQHGHVNYNTVPGVVYTHPEIAVVGKTEDELKQNKVPYKVGKFPFLANSRARTSNETDGFVKIVACANTDEVLGAHIIGASAGELIAEIVLAMEFKASSEDIARICNPHPSLNEAIKEAALATYFKPIHF</sequence>
<keyword evidence="5 10" id="KW-0560">Oxidoreductase</keyword>
<comment type="miscellaneous">
    <text evidence="10">The active site is a redox-active disulfide bond.</text>
</comment>
<dbReference type="InterPro" id="IPR036188">
    <property type="entry name" value="FAD/NAD-bd_sf"/>
</dbReference>
<keyword evidence="6 10" id="KW-0520">NAD</keyword>
<evidence type="ECO:0000256" key="9">
    <source>
        <dbReference type="ARBA" id="ARBA00049187"/>
    </source>
</evidence>
<evidence type="ECO:0000313" key="14">
    <source>
        <dbReference type="Proteomes" id="UP001327219"/>
    </source>
</evidence>
<dbReference type="Proteomes" id="UP001327219">
    <property type="component" value="Chromosome"/>
</dbReference>
<comment type="catalytic activity">
    <reaction evidence="9 10">
        <text>N(6)-[(R)-dihydrolipoyl]-L-lysyl-[protein] + NAD(+) = N(6)-[(R)-lipoyl]-L-lysyl-[protein] + NADH + H(+)</text>
        <dbReference type="Rhea" id="RHEA:15045"/>
        <dbReference type="Rhea" id="RHEA-COMP:10474"/>
        <dbReference type="Rhea" id="RHEA-COMP:10475"/>
        <dbReference type="ChEBI" id="CHEBI:15378"/>
        <dbReference type="ChEBI" id="CHEBI:57540"/>
        <dbReference type="ChEBI" id="CHEBI:57945"/>
        <dbReference type="ChEBI" id="CHEBI:83099"/>
        <dbReference type="ChEBI" id="CHEBI:83100"/>
        <dbReference type="EC" id="1.8.1.4"/>
    </reaction>
</comment>
<organism evidence="13 14">
    <name type="scientific">Candidatus Bandiella euplotis</name>
    <dbReference type="NCBI Taxonomy" id="1664265"/>
    <lineage>
        <taxon>Bacteria</taxon>
        <taxon>Pseudomonadati</taxon>
        <taxon>Pseudomonadota</taxon>
        <taxon>Alphaproteobacteria</taxon>
        <taxon>Rickettsiales</taxon>
        <taxon>Candidatus Midichloriaceae</taxon>
        <taxon>Candidatus Bandiella</taxon>
    </lineage>
</organism>
<gene>
    <name evidence="13" type="ORF">Bandiella_00743</name>
</gene>
<dbReference type="PANTHER" id="PTHR22912:SF151">
    <property type="entry name" value="DIHYDROLIPOYL DEHYDROGENASE, MITOCHONDRIAL"/>
    <property type="match status" value="1"/>
</dbReference>
<evidence type="ECO:0000256" key="8">
    <source>
        <dbReference type="ARBA" id="ARBA00023284"/>
    </source>
</evidence>
<keyword evidence="4 10" id="KW-0274">FAD</keyword>
<reference evidence="13 14" key="1">
    <citation type="submission" date="2022-11" db="EMBL/GenBank/DDBJ databases">
        <title>Host association and intracellularity evolved multiple times independently in the Rickettsiales.</title>
        <authorList>
            <person name="Castelli M."/>
            <person name="Nardi T."/>
            <person name="Gammuto L."/>
            <person name="Bellinzona G."/>
            <person name="Sabaneyeva E."/>
            <person name="Potekhin A."/>
            <person name="Serra V."/>
            <person name="Petroni G."/>
            <person name="Sassera D."/>
        </authorList>
    </citation>
    <scope>NUCLEOTIDE SEQUENCE [LARGE SCALE GENOMIC DNA]</scope>
    <source>
        <strain evidence="13 14">NDG2</strain>
    </source>
</reference>
<name>A0ABZ0UKJ3_9RICK</name>
<keyword evidence="3 10" id="KW-0285">Flavoprotein</keyword>
<dbReference type="EC" id="1.8.1.4" evidence="2 10"/>
<evidence type="ECO:0000256" key="6">
    <source>
        <dbReference type="ARBA" id="ARBA00023027"/>
    </source>
</evidence>
<dbReference type="RefSeq" id="WP_323733354.1">
    <property type="nucleotide sequence ID" value="NZ_CP110820.1"/>
</dbReference>
<dbReference type="PANTHER" id="PTHR22912">
    <property type="entry name" value="DISULFIDE OXIDOREDUCTASE"/>
    <property type="match status" value="1"/>
</dbReference>
<feature type="domain" description="FAD/NAD(P)-binding" evidence="12">
    <location>
        <begin position="4"/>
        <end position="330"/>
    </location>
</feature>
<evidence type="ECO:0000313" key="13">
    <source>
        <dbReference type="EMBL" id="WPX96626.1"/>
    </source>
</evidence>
<dbReference type="InterPro" id="IPR006258">
    <property type="entry name" value="Lipoamide_DH"/>
</dbReference>
<proteinExistence type="inferred from homology"/>
<dbReference type="Gene3D" id="3.50.50.60">
    <property type="entry name" value="FAD/NAD(P)-binding domain"/>
    <property type="match status" value="2"/>
</dbReference>
<dbReference type="CDD" id="cd01653">
    <property type="entry name" value="GATase1"/>
    <property type="match status" value="1"/>
</dbReference>
<evidence type="ECO:0000259" key="11">
    <source>
        <dbReference type="Pfam" id="PF02852"/>
    </source>
</evidence>
<dbReference type="PIRSF" id="PIRSF000350">
    <property type="entry name" value="Mercury_reductase_MerA"/>
    <property type="match status" value="1"/>
</dbReference>
<dbReference type="InterPro" id="IPR023753">
    <property type="entry name" value="FAD/NAD-binding_dom"/>
</dbReference>
<evidence type="ECO:0000259" key="12">
    <source>
        <dbReference type="Pfam" id="PF07992"/>
    </source>
</evidence>